<comment type="subcellular location">
    <subcellularLocation>
        <location evidence="1">Cell membrane</location>
        <topology evidence="1">Multi-pass membrane protein</topology>
    </subcellularLocation>
</comment>
<evidence type="ECO:0000256" key="15">
    <source>
        <dbReference type="ARBA" id="ARBA00033270"/>
    </source>
</evidence>
<comment type="catalytic activity">
    <reaction evidence="20">
        <text>[GlcNAc-(1-&gt;4)-Mur2Ac(oyl-L-Ala-gamma-D-Glu-L-Lys-D-Ala-D-Ala)](n)-di-trans,octa-cis-undecaprenyl diphosphate + beta-D-GlcNAc-(1-&gt;4)-Mur2Ac(oyl-L-Ala-gamma-D-Glu-L-Lys-D-Ala-D-Ala)-di-trans,octa-cis-undecaprenyl diphosphate = [GlcNAc-(1-&gt;4)-Mur2Ac(oyl-L-Ala-gamma-D-Glu-L-Lys-D-Ala-D-Ala)](n+1)-di-trans,octa-cis-undecaprenyl diphosphate + di-trans,octa-cis-undecaprenyl diphosphate + H(+)</text>
        <dbReference type="Rhea" id="RHEA:23708"/>
        <dbReference type="Rhea" id="RHEA-COMP:9602"/>
        <dbReference type="Rhea" id="RHEA-COMP:9603"/>
        <dbReference type="ChEBI" id="CHEBI:15378"/>
        <dbReference type="ChEBI" id="CHEBI:58405"/>
        <dbReference type="ChEBI" id="CHEBI:60033"/>
        <dbReference type="ChEBI" id="CHEBI:78435"/>
        <dbReference type="EC" id="2.4.99.28"/>
    </reaction>
</comment>
<evidence type="ECO:0000313" key="23">
    <source>
        <dbReference type="EMBL" id="MDO3679074.1"/>
    </source>
</evidence>
<evidence type="ECO:0000256" key="18">
    <source>
        <dbReference type="ARBA" id="ARBA00041418"/>
    </source>
</evidence>
<protein>
    <recommendedName>
        <fullName evidence="17">Probable peptidoglycan glycosyltransferase FtsW</fullName>
        <ecNumber evidence="19">2.4.99.28</ecNumber>
    </recommendedName>
    <alternativeName>
        <fullName evidence="18">Cell division protein FtsW</fullName>
    </alternativeName>
    <alternativeName>
        <fullName evidence="15">Cell wall polymerase</fullName>
    </alternativeName>
    <alternativeName>
        <fullName evidence="14">Peptidoglycan polymerase</fullName>
    </alternativeName>
</protein>
<accession>A0ABT8VDM8</accession>
<reference evidence="23" key="1">
    <citation type="submission" date="2023-07" db="EMBL/GenBank/DDBJ databases">
        <authorList>
            <person name="Aktuganov G."/>
            <person name="Boyko T."/>
            <person name="Delegan Y."/>
            <person name="Galimzianova N."/>
            <person name="Gilvanova E."/>
            <person name="Korobov V."/>
            <person name="Kuzmina L."/>
            <person name="Melentiev A."/>
            <person name="Milman P."/>
            <person name="Ryabova A."/>
            <person name="Stupak E."/>
            <person name="Yasakov T."/>
            <person name="Zharikova N."/>
            <person name="Zhurenko E."/>
        </authorList>
    </citation>
    <scope>NUCLEOTIDE SEQUENCE</scope>
    <source>
        <strain evidence="23">IB-739</strain>
    </source>
</reference>
<feature type="transmembrane region" description="Helical" evidence="22">
    <location>
        <begin position="163"/>
        <end position="180"/>
    </location>
</feature>
<comment type="function">
    <text evidence="21">Peptidoglycan polymerase that is essential for cell division.</text>
</comment>
<keyword evidence="24" id="KW-1185">Reference proteome</keyword>
<dbReference type="PANTHER" id="PTHR30474:SF2">
    <property type="entry name" value="PEPTIDOGLYCAN GLYCOSYLTRANSFERASE FTSW-RELATED"/>
    <property type="match status" value="1"/>
</dbReference>
<keyword evidence="12" id="KW-0131">Cell cycle</keyword>
<evidence type="ECO:0000256" key="4">
    <source>
        <dbReference type="ARBA" id="ARBA00022618"/>
    </source>
</evidence>
<comment type="similarity">
    <text evidence="16">Belongs to the SEDS family. FtsW subfamily.</text>
</comment>
<keyword evidence="11 22" id="KW-0472">Membrane</keyword>
<evidence type="ECO:0000256" key="9">
    <source>
        <dbReference type="ARBA" id="ARBA00022984"/>
    </source>
</evidence>
<dbReference type="PANTHER" id="PTHR30474">
    <property type="entry name" value="CELL CYCLE PROTEIN"/>
    <property type="match status" value="1"/>
</dbReference>
<dbReference type="Pfam" id="PF01098">
    <property type="entry name" value="FTSW_RODA_SPOVE"/>
    <property type="match status" value="1"/>
</dbReference>
<evidence type="ECO:0000256" key="21">
    <source>
        <dbReference type="ARBA" id="ARBA00049966"/>
    </source>
</evidence>
<dbReference type="NCBIfam" id="TIGR02614">
    <property type="entry name" value="ftsW"/>
    <property type="match status" value="1"/>
</dbReference>
<proteinExistence type="inferred from homology"/>
<evidence type="ECO:0000256" key="17">
    <source>
        <dbReference type="ARBA" id="ARBA00041185"/>
    </source>
</evidence>
<comment type="pathway">
    <text evidence="2">Cell wall biogenesis; peptidoglycan biosynthesis.</text>
</comment>
<dbReference type="RefSeq" id="WP_302879293.1">
    <property type="nucleotide sequence ID" value="NZ_JAUMKJ010000023.1"/>
</dbReference>
<dbReference type="InterPro" id="IPR001182">
    <property type="entry name" value="FtsW/RodA"/>
</dbReference>
<evidence type="ECO:0000256" key="22">
    <source>
        <dbReference type="SAM" id="Phobius"/>
    </source>
</evidence>
<evidence type="ECO:0000313" key="24">
    <source>
        <dbReference type="Proteomes" id="UP001168883"/>
    </source>
</evidence>
<feature type="transmembrane region" description="Helical" evidence="22">
    <location>
        <begin position="43"/>
        <end position="64"/>
    </location>
</feature>
<feature type="transmembrane region" description="Helical" evidence="22">
    <location>
        <begin position="303"/>
        <end position="326"/>
    </location>
</feature>
<evidence type="ECO:0000256" key="20">
    <source>
        <dbReference type="ARBA" id="ARBA00049902"/>
    </source>
</evidence>
<evidence type="ECO:0000256" key="5">
    <source>
        <dbReference type="ARBA" id="ARBA00022676"/>
    </source>
</evidence>
<dbReference type="InterPro" id="IPR013437">
    <property type="entry name" value="FtsW"/>
</dbReference>
<keyword evidence="7 22" id="KW-0812">Transmembrane</keyword>
<name>A0ABT8VDM8_9BACL</name>
<evidence type="ECO:0000256" key="16">
    <source>
        <dbReference type="ARBA" id="ARBA00038053"/>
    </source>
</evidence>
<evidence type="ECO:0000256" key="13">
    <source>
        <dbReference type="ARBA" id="ARBA00023316"/>
    </source>
</evidence>
<evidence type="ECO:0000256" key="2">
    <source>
        <dbReference type="ARBA" id="ARBA00004752"/>
    </source>
</evidence>
<evidence type="ECO:0000256" key="11">
    <source>
        <dbReference type="ARBA" id="ARBA00023136"/>
    </source>
</evidence>
<feature type="transmembrane region" description="Helical" evidence="22">
    <location>
        <begin position="76"/>
        <end position="97"/>
    </location>
</feature>
<comment type="caution">
    <text evidence="23">The sequence shown here is derived from an EMBL/GenBank/DDBJ whole genome shotgun (WGS) entry which is preliminary data.</text>
</comment>
<evidence type="ECO:0000256" key="10">
    <source>
        <dbReference type="ARBA" id="ARBA00022989"/>
    </source>
</evidence>
<evidence type="ECO:0000256" key="12">
    <source>
        <dbReference type="ARBA" id="ARBA00023306"/>
    </source>
</evidence>
<keyword evidence="8" id="KW-0133">Cell shape</keyword>
<feature type="transmembrane region" description="Helical" evidence="22">
    <location>
        <begin position="12"/>
        <end position="31"/>
    </location>
</feature>
<evidence type="ECO:0000256" key="8">
    <source>
        <dbReference type="ARBA" id="ARBA00022960"/>
    </source>
</evidence>
<dbReference type="EC" id="2.4.99.28" evidence="19"/>
<keyword evidence="4" id="KW-0132">Cell division</keyword>
<organism evidence="23 24">
    <name type="scientific">Paenibacillus ehimensis</name>
    <dbReference type="NCBI Taxonomy" id="79264"/>
    <lineage>
        <taxon>Bacteria</taxon>
        <taxon>Bacillati</taxon>
        <taxon>Bacillota</taxon>
        <taxon>Bacilli</taxon>
        <taxon>Bacillales</taxon>
        <taxon>Paenibacillaceae</taxon>
        <taxon>Paenibacillus</taxon>
    </lineage>
</organism>
<sequence length="383" mass="41543">MKPAIRGRPDFLLFFITIVLVCFGLVMIFSASSPQAVLKHGNASYYLFKQGMFALVGGFFLLLFMRLPIQLWKRAAPFLLLTTLLLLILVLICGTNINGAKRWFAVGGLNFQPAEYAKLAIIVYLAALISRKGEAVRVFKTGLLPLVIAVGIVLLLVLLQPDFGTVIILGFIAGAVIVTGGVDLRHLLVLALGLLPVLVLLVVGKSYRLERLVSFVAPFDHRTDSGYQLVQSLYALGHGGVTGSGLGQSVQKLFYLPEAHTDFIAAVIGEELGFIGTLLLFAMFFVFILQGFMAAFKSEDPFAFLLGMGIVTMIGIQFVLNIGAVTGSLPITGVPLPFISYGGSSLVSCMACTGILLSISRDNNRRRQERLRQSQESKIEVPV</sequence>
<evidence type="ECO:0000256" key="3">
    <source>
        <dbReference type="ARBA" id="ARBA00022475"/>
    </source>
</evidence>
<feature type="transmembrane region" description="Helical" evidence="22">
    <location>
        <begin position="187"/>
        <end position="207"/>
    </location>
</feature>
<gene>
    <name evidence="23" type="primary">ftsW</name>
    <name evidence="23" type="ORF">Q3C12_18865</name>
</gene>
<dbReference type="Proteomes" id="UP001168883">
    <property type="component" value="Unassembled WGS sequence"/>
</dbReference>
<evidence type="ECO:0000256" key="19">
    <source>
        <dbReference type="ARBA" id="ARBA00044770"/>
    </source>
</evidence>
<evidence type="ECO:0000256" key="14">
    <source>
        <dbReference type="ARBA" id="ARBA00032370"/>
    </source>
</evidence>
<keyword evidence="10 22" id="KW-1133">Transmembrane helix</keyword>
<feature type="transmembrane region" description="Helical" evidence="22">
    <location>
        <begin position="272"/>
        <end position="296"/>
    </location>
</feature>
<feature type="transmembrane region" description="Helical" evidence="22">
    <location>
        <begin position="138"/>
        <end position="157"/>
    </location>
</feature>
<evidence type="ECO:0000256" key="6">
    <source>
        <dbReference type="ARBA" id="ARBA00022679"/>
    </source>
</evidence>
<keyword evidence="5" id="KW-0328">Glycosyltransferase</keyword>
<keyword evidence="6" id="KW-0808">Transferase</keyword>
<evidence type="ECO:0000256" key="7">
    <source>
        <dbReference type="ARBA" id="ARBA00022692"/>
    </source>
</evidence>
<feature type="transmembrane region" description="Helical" evidence="22">
    <location>
        <begin position="338"/>
        <end position="359"/>
    </location>
</feature>
<keyword evidence="13" id="KW-0961">Cell wall biogenesis/degradation</keyword>
<keyword evidence="9" id="KW-0573">Peptidoglycan synthesis</keyword>
<keyword evidence="3" id="KW-1003">Cell membrane</keyword>
<feature type="transmembrane region" description="Helical" evidence="22">
    <location>
        <begin position="103"/>
        <end position="126"/>
    </location>
</feature>
<evidence type="ECO:0000256" key="1">
    <source>
        <dbReference type="ARBA" id="ARBA00004651"/>
    </source>
</evidence>
<dbReference type="EMBL" id="JAUMKJ010000023">
    <property type="protein sequence ID" value="MDO3679074.1"/>
    <property type="molecule type" value="Genomic_DNA"/>
</dbReference>